<evidence type="ECO:0000313" key="3">
    <source>
        <dbReference type="Proteomes" id="UP000002051"/>
    </source>
</evidence>
<evidence type="ECO:0000313" key="2">
    <source>
        <dbReference type="EnsemblPlants" id="KEH32552"/>
    </source>
</evidence>
<dbReference type="EnsemblPlants" id="KEH32552">
    <property type="protein sequence ID" value="KEH32552"/>
    <property type="gene ID" value="MTR_4g127915"/>
</dbReference>
<gene>
    <name evidence="1" type="ordered locus">MTR_4g127915</name>
</gene>
<organism evidence="1 3">
    <name type="scientific">Medicago truncatula</name>
    <name type="common">Barrel medic</name>
    <name type="synonym">Medicago tribuloides</name>
    <dbReference type="NCBI Taxonomy" id="3880"/>
    <lineage>
        <taxon>Eukaryota</taxon>
        <taxon>Viridiplantae</taxon>
        <taxon>Streptophyta</taxon>
        <taxon>Embryophyta</taxon>
        <taxon>Tracheophyta</taxon>
        <taxon>Spermatophyta</taxon>
        <taxon>Magnoliopsida</taxon>
        <taxon>eudicotyledons</taxon>
        <taxon>Gunneridae</taxon>
        <taxon>Pentapetalae</taxon>
        <taxon>rosids</taxon>
        <taxon>fabids</taxon>
        <taxon>Fabales</taxon>
        <taxon>Fabaceae</taxon>
        <taxon>Papilionoideae</taxon>
        <taxon>50 kb inversion clade</taxon>
        <taxon>NPAAA clade</taxon>
        <taxon>Hologalegina</taxon>
        <taxon>IRL clade</taxon>
        <taxon>Trifolieae</taxon>
        <taxon>Medicago</taxon>
    </lineage>
</organism>
<keyword evidence="3" id="KW-1185">Reference proteome</keyword>
<accession>A0A072USB7</accession>
<dbReference type="HOGENOM" id="CLU_2323956_0_0_1"/>
<name>A0A072USB7_MEDTR</name>
<reference evidence="1 3" key="2">
    <citation type="journal article" date="2014" name="BMC Genomics">
        <title>An improved genome release (version Mt4.0) for the model legume Medicago truncatula.</title>
        <authorList>
            <person name="Tang H."/>
            <person name="Krishnakumar V."/>
            <person name="Bidwell S."/>
            <person name="Rosen B."/>
            <person name="Chan A."/>
            <person name="Zhou S."/>
            <person name="Gentzbittel L."/>
            <person name="Childs K.L."/>
            <person name="Yandell M."/>
            <person name="Gundlach H."/>
            <person name="Mayer K.F."/>
            <person name="Schwartz D.C."/>
            <person name="Town C.D."/>
        </authorList>
    </citation>
    <scope>GENOME REANNOTATION</scope>
    <source>
        <strain evidence="1">A17</strain>
        <strain evidence="2 3">cv. Jemalong A17</strain>
    </source>
</reference>
<dbReference type="EMBL" id="CM001220">
    <property type="protein sequence ID" value="KEH32552.1"/>
    <property type="molecule type" value="Genomic_DNA"/>
</dbReference>
<protein>
    <submittedName>
        <fullName evidence="1 2">Uncharacterized protein</fullName>
    </submittedName>
</protein>
<evidence type="ECO:0000313" key="1">
    <source>
        <dbReference type="EMBL" id="KEH32552.1"/>
    </source>
</evidence>
<reference evidence="2" key="3">
    <citation type="submission" date="2015-04" db="UniProtKB">
        <authorList>
            <consortium name="EnsemblPlants"/>
        </authorList>
    </citation>
    <scope>IDENTIFICATION</scope>
    <source>
        <strain evidence="2">cv. Jemalong A17</strain>
    </source>
</reference>
<proteinExistence type="predicted"/>
<reference evidence="1 3" key="1">
    <citation type="journal article" date="2011" name="Nature">
        <title>The Medicago genome provides insight into the evolution of rhizobial symbioses.</title>
        <authorList>
            <person name="Young N.D."/>
            <person name="Debelle F."/>
            <person name="Oldroyd G.E."/>
            <person name="Geurts R."/>
            <person name="Cannon S.B."/>
            <person name="Udvardi M.K."/>
            <person name="Benedito V.A."/>
            <person name="Mayer K.F."/>
            <person name="Gouzy J."/>
            <person name="Schoof H."/>
            <person name="Van de Peer Y."/>
            <person name="Proost S."/>
            <person name="Cook D.R."/>
            <person name="Meyers B.C."/>
            <person name="Spannagl M."/>
            <person name="Cheung F."/>
            <person name="De Mita S."/>
            <person name="Krishnakumar V."/>
            <person name="Gundlach H."/>
            <person name="Zhou S."/>
            <person name="Mudge J."/>
            <person name="Bharti A.K."/>
            <person name="Murray J.D."/>
            <person name="Naoumkina M.A."/>
            <person name="Rosen B."/>
            <person name="Silverstein K.A."/>
            <person name="Tang H."/>
            <person name="Rombauts S."/>
            <person name="Zhao P.X."/>
            <person name="Zhou P."/>
            <person name="Barbe V."/>
            <person name="Bardou P."/>
            <person name="Bechner M."/>
            <person name="Bellec A."/>
            <person name="Berger A."/>
            <person name="Berges H."/>
            <person name="Bidwell S."/>
            <person name="Bisseling T."/>
            <person name="Choisne N."/>
            <person name="Couloux A."/>
            <person name="Denny R."/>
            <person name="Deshpande S."/>
            <person name="Dai X."/>
            <person name="Doyle J.J."/>
            <person name="Dudez A.M."/>
            <person name="Farmer A.D."/>
            <person name="Fouteau S."/>
            <person name="Franken C."/>
            <person name="Gibelin C."/>
            <person name="Gish J."/>
            <person name="Goldstein S."/>
            <person name="Gonzalez A.J."/>
            <person name="Green P.J."/>
            <person name="Hallab A."/>
            <person name="Hartog M."/>
            <person name="Hua A."/>
            <person name="Humphray S.J."/>
            <person name="Jeong D.H."/>
            <person name="Jing Y."/>
            <person name="Jocker A."/>
            <person name="Kenton S.M."/>
            <person name="Kim D.J."/>
            <person name="Klee K."/>
            <person name="Lai H."/>
            <person name="Lang C."/>
            <person name="Lin S."/>
            <person name="Macmil S.L."/>
            <person name="Magdelenat G."/>
            <person name="Matthews L."/>
            <person name="McCorrison J."/>
            <person name="Monaghan E.L."/>
            <person name="Mun J.H."/>
            <person name="Najar F.Z."/>
            <person name="Nicholson C."/>
            <person name="Noirot C."/>
            <person name="O'Bleness M."/>
            <person name="Paule C.R."/>
            <person name="Poulain J."/>
            <person name="Prion F."/>
            <person name="Qin B."/>
            <person name="Qu C."/>
            <person name="Retzel E.F."/>
            <person name="Riddle C."/>
            <person name="Sallet E."/>
            <person name="Samain S."/>
            <person name="Samson N."/>
            <person name="Sanders I."/>
            <person name="Saurat O."/>
            <person name="Scarpelli C."/>
            <person name="Schiex T."/>
            <person name="Segurens B."/>
            <person name="Severin A.J."/>
            <person name="Sherrier D.J."/>
            <person name="Shi R."/>
            <person name="Sims S."/>
            <person name="Singer S.R."/>
            <person name="Sinharoy S."/>
            <person name="Sterck L."/>
            <person name="Viollet A."/>
            <person name="Wang B.B."/>
            <person name="Wang K."/>
            <person name="Wang M."/>
            <person name="Wang X."/>
            <person name="Warfsmann J."/>
            <person name="Weissenbach J."/>
            <person name="White D.D."/>
            <person name="White J.D."/>
            <person name="Wiley G.B."/>
            <person name="Wincker P."/>
            <person name="Xing Y."/>
            <person name="Yang L."/>
            <person name="Yao Z."/>
            <person name="Ying F."/>
            <person name="Zhai J."/>
            <person name="Zhou L."/>
            <person name="Zuber A."/>
            <person name="Denarie J."/>
            <person name="Dixon R.A."/>
            <person name="May G.D."/>
            <person name="Schwartz D.C."/>
            <person name="Rogers J."/>
            <person name="Quetier F."/>
            <person name="Town C.D."/>
            <person name="Roe B.A."/>
        </authorList>
    </citation>
    <scope>NUCLEOTIDE SEQUENCE [LARGE SCALE GENOMIC DNA]</scope>
    <source>
        <strain evidence="1">A17</strain>
        <strain evidence="2 3">cv. Jemalong A17</strain>
    </source>
</reference>
<dbReference type="AlphaFoldDB" id="A0A072USB7"/>
<dbReference type="Proteomes" id="UP000002051">
    <property type="component" value="Chromosome 4"/>
</dbReference>
<sequence length="99" mass="11299">MNHDEKQNKQKERVKERPVDLDGILRRRLCVSLLTMVSVLSRRRRNEEATLTNSNRSEASISSHLSIRLYAFSVCLVQLIEPLILPNTSSSVSATSYQL</sequence>